<dbReference type="InterPro" id="IPR011421">
    <property type="entry name" value="BCNT-C"/>
</dbReference>
<feature type="domain" description="BCNT-C" evidence="4">
    <location>
        <begin position="207"/>
        <end position="286"/>
    </location>
</feature>
<sequence length="286" mass="31564">MNIDEDFSSDSDDEDYVGEEIVSEEEESGDDEGDSLESAAKVPNGQKLPKKKRSKTSKLLEVRKRKGGIQLDEEEPATMQEEKKDKCPDFASEKKQIIQEKEKEKADALWASFNKDLPSKKQKLAASQQLASPNNKPLSSTTEKTVSEVVSGSGKNPTLVVITKVYDFAGEEVKVSKTVAADSKEVAKAGKVGAGVNGQPANVRPGGSKQPGLTGLLGQIGKKNKLSVLDKSKLDWDSYKKDEKLEDDLKLHNKSKGSYLEKRAFLERVDSREFEYDRVVRQVSKP</sequence>
<reference evidence="6" key="1">
    <citation type="submission" date="2025-08" db="UniProtKB">
        <authorList>
            <consortium name="RefSeq"/>
        </authorList>
    </citation>
    <scope>IDENTIFICATION</scope>
</reference>
<dbReference type="GeneID" id="106808104"/>
<evidence type="ECO:0000256" key="3">
    <source>
        <dbReference type="SAM" id="MobiDB-lite"/>
    </source>
</evidence>
<dbReference type="PANTHER" id="PTHR48407:SF1">
    <property type="entry name" value="CRANIOFACIAL DEVELOPMENT PROTEIN 1"/>
    <property type="match status" value="1"/>
</dbReference>
<feature type="compositionally biased region" description="Polar residues" evidence="3">
    <location>
        <begin position="125"/>
        <end position="153"/>
    </location>
</feature>
<evidence type="ECO:0000259" key="4">
    <source>
        <dbReference type="PROSITE" id="PS51279"/>
    </source>
</evidence>
<dbReference type="Proteomes" id="UP000695022">
    <property type="component" value="Unplaced"/>
</dbReference>
<evidence type="ECO:0000256" key="2">
    <source>
        <dbReference type="ARBA" id="ARBA00030244"/>
    </source>
</evidence>
<dbReference type="Pfam" id="PF07572">
    <property type="entry name" value="BCNT"/>
    <property type="match status" value="1"/>
</dbReference>
<name>A0ABM1E1U4_PRICU</name>
<dbReference type="PANTHER" id="PTHR48407">
    <property type="entry name" value="CRANIOFACIAL DEVELOPMENT PROTEIN 1"/>
    <property type="match status" value="1"/>
</dbReference>
<evidence type="ECO:0000256" key="1">
    <source>
        <dbReference type="ARBA" id="ARBA00019033"/>
    </source>
</evidence>
<dbReference type="RefSeq" id="XP_014666165.1">
    <property type="nucleotide sequence ID" value="XM_014810679.1"/>
</dbReference>
<feature type="region of interest" description="Disordered" evidence="3">
    <location>
        <begin position="120"/>
        <end position="153"/>
    </location>
</feature>
<feature type="region of interest" description="Disordered" evidence="3">
    <location>
        <begin position="193"/>
        <end position="216"/>
    </location>
</feature>
<evidence type="ECO:0000313" key="5">
    <source>
        <dbReference type="Proteomes" id="UP000695022"/>
    </source>
</evidence>
<dbReference type="InterPro" id="IPR027124">
    <property type="entry name" value="Swc5/CFDP1/2"/>
</dbReference>
<protein>
    <recommendedName>
        <fullName evidence="1">Craniofacial development protein 1</fullName>
    </recommendedName>
    <alternativeName>
        <fullName evidence="2">Bucentaur</fullName>
    </alternativeName>
</protein>
<feature type="compositionally biased region" description="Acidic residues" evidence="3">
    <location>
        <begin position="1"/>
        <end position="35"/>
    </location>
</feature>
<feature type="compositionally biased region" description="Basic and acidic residues" evidence="3">
    <location>
        <begin position="80"/>
        <end position="96"/>
    </location>
</feature>
<dbReference type="PROSITE" id="PS51279">
    <property type="entry name" value="BCNT_C"/>
    <property type="match status" value="1"/>
</dbReference>
<keyword evidence="5" id="KW-1185">Reference proteome</keyword>
<proteinExistence type="predicted"/>
<feature type="region of interest" description="Disordered" evidence="3">
    <location>
        <begin position="1"/>
        <end position="96"/>
    </location>
</feature>
<accession>A0ABM1E1U4</accession>
<organism evidence="5 6">
    <name type="scientific">Priapulus caudatus</name>
    <name type="common">Priapulid worm</name>
    <dbReference type="NCBI Taxonomy" id="37621"/>
    <lineage>
        <taxon>Eukaryota</taxon>
        <taxon>Metazoa</taxon>
        <taxon>Ecdysozoa</taxon>
        <taxon>Scalidophora</taxon>
        <taxon>Priapulida</taxon>
        <taxon>Priapulimorpha</taxon>
        <taxon>Priapulimorphida</taxon>
        <taxon>Priapulidae</taxon>
        <taxon>Priapulus</taxon>
    </lineage>
</organism>
<evidence type="ECO:0000313" key="6">
    <source>
        <dbReference type="RefSeq" id="XP_014666165.1"/>
    </source>
</evidence>
<gene>
    <name evidence="6" type="primary">LOC106808104</name>
</gene>